<gene>
    <name evidence="2" type="ORF">ASIM_LOCUS4529</name>
</gene>
<organism evidence="4">
    <name type="scientific">Anisakis simplex</name>
    <name type="common">Herring worm</name>
    <dbReference type="NCBI Taxonomy" id="6269"/>
    <lineage>
        <taxon>Eukaryota</taxon>
        <taxon>Metazoa</taxon>
        <taxon>Ecdysozoa</taxon>
        <taxon>Nematoda</taxon>
        <taxon>Chromadorea</taxon>
        <taxon>Rhabditida</taxon>
        <taxon>Spirurina</taxon>
        <taxon>Ascaridomorpha</taxon>
        <taxon>Ascaridoidea</taxon>
        <taxon>Anisakidae</taxon>
        <taxon>Anisakis</taxon>
        <taxon>Anisakis simplex complex</taxon>
    </lineage>
</organism>
<proteinExistence type="predicted"/>
<evidence type="ECO:0000313" key="4">
    <source>
        <dbReference type="WBParaSite" id="ASIM_0000471801-mRNA-1"/>
    </source>
</evidence>
<dbReference type="WBParaSite" id="ASIM_0000471801-mRNA-1">
    <property type="protein sequence ID" value="ASIM_0000471801-mRNA-1"/>
    <property type="gene ID" value="ASIM_0000471801"/>
</dbReference>
<accession>A0A0M3JAU6</accession>
<dbReference type="AlphaFoldDB" id="A0A0M3JAU6"/>
<sequence>MDSGSRLIAITNKQRDEHERFVQSVKAEKVQVERIIENRDRVHKNRVQQLEGQLNTLREQLAEERRRHRDMADRIMINDMSKMSTAASAAAATWGSLGSYSTAPVSRTGGLMAMTGTQLPPQKLDSSFDSLFG</sequence>
<reference evidence="4" key="1">
    <citation type="submission" date="2017-02" db="UniProtKB">
        <authorList>
            <consortium name="WormBaseParasite"/>
        </authorList>
    </citation>
    <scope>IDENTIFICATION</scope>
</reference>
<keyword evidence="3" id="KW-1185">Reference proteome</keyword>
<dbReference type="EMBL" id="UYRR01007981">
    <property type="protein sequence ID" value="VDK24014.1"/>
    <property type="molecule type" value="Genomic_DNA"/>
</dbReference>
<evidence type="ECO:0000313" key="2">
    <source>
        <dbReference type="EMBL" id="VDK24014.1"/>
    </source>
</evidence>
<evidence type="ECO:0000256" key="1">
    <source>
        <dbReference type="SAM" id="Coils"/>
    </source>
</evidence>
<reference evidence="2 3" key="2">
    <citation type="submission" date="2018-11" db="EMBL/GenBank/DDBJ databases">
        <authorList>
            <consortium name="Pathogen Informatics"/>
        </authorList>
    </citation>
    <scope>NUCLEOTIDE SEQUENCE [LARGE SCALE GENOMIC DNA]</scope>
</reference>
<keyword evidence="1" id="KW-0175">Coiled coil</keyword>
<dbReference type="OrthoDB" id="5835755at2759"/>
<dbReference type="Proteomes" id="UP000267096">
    <property type="component" value="Unassembled WGS sequence"/>
</dbReference>
<name>A0A0M3JAU6_ANISI</name>
<protein>
    <submittedName>
        <fullName evidence="2 4">Uncharacterized protein</fullName>
    </submittedName>
</protein>
<feature type="coiled-coil region" evidence="1">
    <location>
        <begin position="40"/>
        <end position="74"/>
    </location>
</feature>
<evidence type="ECO:0000313" key="3">
    <source>
        <dbReference type="Proteomes" id="UP000267096"/>
    </source>
</evidence>